<dbReference type="EMBL" id="RQTE01000036">
    <property type="protein sequence ID" value="RZI04155.1"/>
    <property type="molecule type" value="Genomic_DNA"/>
</dbReference>
<evidence type="ECO:0000259" key="4">
    <source>
        <dbReference type="Pfam" id="PF10502"/>
    </source>
</evidence>
<dbReference type="AlphaFoldDB" id="A0A143PAF4"/>
<evidence type="ECO:0000256" key="2">
    <source>
        <dbReference type="ARBA" id="ARBA00009370"/>
    </source>
</evidence>
<dbReference type="Gene3D" id="2.10.109.10">
    <property type="entry name" value="Umud Fragment, subunit A"/>
    <property type="match status" value="1"/>
</dbReference>
<keyword evidence="3" id="KW-0812">Transmembrane</keyword>
<sequence>MRKIINYLLSLVIAIIIVMLIQAFLIIGAVVPNNEMSPTLKQGDRILVSKIQNTFNSVHNGDVIMYKHKGKTYFGRVIGLPGQSVEFKKGQLYRDDRVVNEDYPVKAQIKNLALRNIKHSEGDIVAPKQYMILNDNRANNSDSRTFGTIHQKDIIGNVVLRYYPWSKFGISFNE</sequence>
<feature type="domain" description="Peptidase S26" evidence="4">
    <location>
        <begin position="5"/>
        <end position="163"/>
    </location>
</feature>
<comment type="catalytic activity">
    <reaction evidence="3">
        <text>Cleavage of hydrophobic, N-terminal signal or leader sequences from secreted and periplasmic proteins.</text>
        <dbReference type="EC" id="3.4.21.89"/>
    </reaction>
</comment>
<keyword evidence="3" id="KW-1133">Transmembrane helix</keyword>
<evidence type="ECO:0000313" key="5">
    <source>
        <dbReference type="EMBL" id="QQS82853.1"/>
    </source>
</evidence>
<dbReference type="GO" id="GO:0004252">
    <property type="term" value="F:serine-type endopeptidase activity"/>
    <property type="evidence" value="ECO:0007669"/>
    <property type="project" value="InterPro"/>
</dbReference>
<dbReference type="SUPFAM" id="SSF51306">
    <property type="entry name" value="LexA/Signal peptidase"/>
    <property type="match status" value="1"/>
</dbReference>
<keyword evidence="3" id="KW-0472">Membrane</keyword>
<dbReference type="GO" id="GO:0009003">
    <property type="term" value="F:signal peptidase activity"/>
    <property type="evidence" value="ECO:0007669"/>
    <property type="project" value="UniProtKB-EC"/>
</dbReference>
<dbReference type="Proteomes" id="UP000595942">
    <property type="component" value="Chromosome"/>
</dbReference>
<dbReference type="CDD" id="cd06530">
    <property type="entry name" value="S26_SPase_I"/>
    <property type="match status" value="1"/>
</dbReference>
<protein>
    <recommendedName>
        <fullName evidence="3">Signal peptidase I</fullName>
        <ecNumber evidence="3">3.4.21.89</ecNumber>
    </recommendedName>
</protein>
<proteinExistence type="inferred from homology"/>
<comment type="similarity">
    <text evidence="2 3">Belongs to the peptidase S26 family.</text>
</comment>
<reference evidence="5 8" key="2">
    <citation type="submission" date="2021-01" db="EMBL/GenBank/DDBJ databases">
        <title>FDA dAtabase for Regulatory Grade micrObial Sequences (FDA-ARGOS): Supporting development and validation of Infectious Disease Dx tests.</title>
        <authorList>
            <person name="Sproer C."/>
            <person name="Gronow S."/>
            <person name="Severitt S."/>
            <person name="Schroder I."/>
            <person name="Tallon L."/>
            <person name="Sadzewicz L."/>
            <person name="Zhao X."/>
            <person name="Boylan J."/>
            <person name="Ott S."/>
            <person name="Bowen H."/>
            <person name="Vavikolanu K."/>
            <person name="Mehta A."/>
            <person name="Aluvathingal J."/>
            <person name="Nadendla S."/>
            <person name="Lowell S."/>
            <person name="Myers T."/>
            <person name="Yan Y."/>
            <person name="Sichtig H."/>
        </authorList>
    </citation>
    <scope>NUCLEOTIDE SEQUENCE [LARGE SCALE GENOMIC DNA]</scope>
    <source>
        <strain evidence="5 8">FDAARGOS_1148</strain>
    </source>
</reference>
<evidence type="ECO:0000313" key="6">
    <source>
        <dbReference type="EMBL" id="RZI04155.1"/>
    </source>
</evidence>
<keyword evidence="3 6" id="KW-0378">Hydrolase</keyword>
<dbReference type="EMBL" id="CP068073">
    <property type="protein sequence ID" value="QQS82853.1"/>
    <property type="molecule type" value="Genomic_DNA"/>
</dbReference>
<feature type="transmembrane region" description="Helical" evidence="3">
    <location>
        <begin position="7"/>
        <end position="31"/>
    </location>
</feature>
<dbReference type="InterPro" id="IPR036286">
    <property type="entry name" value="LexA/Signal_pep-like_sf"/>
</dbReference>
<dbReference type="PANTHER" id="PTHR43390:SF1">
    <property type="entry name" value="CHLOROPLAST PROCESSING PEPTIDASE"/>
    <property type="match status" value="1"/>
</dbReference>
<dbReference type="GO" id="GO:0005886">
    <property type="term" value="C:plasma membrane"/>
    <property type="evidence" value="ECO:0007669"/>
    <property type="project" value="UniProtKB-SubCell"/>
</dbReference>
<dbReference type="KEGG" id="scv:A4G25_05060"/>
<dbReference type="PANTHER" id="PTHR43390">
    <property type="entry name" value="SIGNAL PEPTIDASE I"/>
    <property type="match status" value="1"/>
</dbReference>
<gene>
    <name evidence="6" type="primary">lepB</name>
    <name evidence="6" type="ORF">EIG99_01625</name>
    <name evidence="5" type="ORF">I6J05_00595</name>
</gene>
<evidence type="ECO:0000313" key="8">
    <source>
        <dbReference type="Proteomes" id="UP000595942"/>
    </source>
</evidence>
<dbReference type="InterPro" id="IPR019533">
    <property type="entry name" value="Peptidase_S26"/>
</dbReference>
<organism evidence="6 7">
    <name type="scientific">Staphylococcus condimenti</name>
    <dbReference type="NCBI Taxonomy" id="70255"/>
    <lineage>
        <taxon>Bacteria</taxon>
        <taxon>Bacillati</taxon>
        <taxon>Bacillota</taxon>
        <taxon>Bacilli</taxon>
        <taxon>Bacillales</taxon>
        <taxon>Staphylococcaceae</taxon>
        <taxon>Staphylococcus</taxon>
    </lineage>
</organism>
<evidence type="ECO:0000256" key="3">
    <source>
        <dbReference type="RuleBase" id="RU362042"/>
    </source>
</evidence>
<evidence type="ECO:0000256" key="1">
    <source>
        <dbReference type="ARBA" id="ARBA00004401"/>
    </source>
</evidence>
<keyword evidence="8" id="KW-1185">Reference proteome</keyword>
<dbReference type="GO" id="GO:0006465">
    <property type="term" value="P:signal peptide processing"/>
    <property type="evidence" value="ECO:0007669"/>
    <property type="project" value="InterPro"/>
</dbReference>
<dbReference type="EC" id="3.4.21.89" evidence="3"/>
<dbReference type="Proteomes" id="UP000293854">
    <property type="component" value="Unassembled WGS sequence"/>
</dbReference>
<dbReference type="Pfam" id="PF10502">
    <property type="entry name" value="Peptidase_S26"/>
    <property type="match status" value="1"/>
</dbReference>
<dbReference type="OrthoDB" id="9802919at2"/>
<dbReference type="PRINTS" id="PR00727">
    <property type="entry name" value="LEADERPTASE"/>
</dbReference>
<dbReference type="NCBIfam" id="TIGR02227">
    <property type="entry name" value="sigpep_I_bact"/>
    <property type="match status" value="1"/>
</dbReference>
<evidence type="ECO:0000313" key="7">
    <source>
        <dbReference type="Proteomes" id="UP000293854"/>
    </source>
</evidence>
<dbReference type="GeneID" id="93727227"/>
<reference evidence="6 7" key="1">
    <citation type="submission" date="2018-11" db="EMBL/GenBank/DDBJ databases">
        <title>Genomic profiling of Staphylococcus species from a Poultry farm system in KwaZulu-Natal, South Africa.</title>
        <authorList>
            <person name="Amoako D.G."/>
            <person name="Somboro A.M."/>
            <person name="Abia A.L.K."/>
            <person name="Bester L.A."/>
            <person name="Essack S.Y."/>
        </authorList>
    </citation>
    <scope>NUCLEOTIDE SEQUENCE [LARGE SCALE GENOMIC DNA]</scope>
    <source>
        <strain evidence="6 7">SA11</strain>
    </source>
</reference>
<dbReference type="RefSeq" id="WP_047131657.1">
    <property type="nucleotide sequence ID" value="NZ_CP015114.1"/>
</dbReference>
<accession>A0A143PAF4</accession>
<name>A0A143PAF4_9STAP</name>
<dbReference type="InterPro" id="IPR000223">
    <property type="entry name" value="Pept_S26A_signal_pept_1"/>
</dbReference>
<comment type="subcellular location">
    <subcellularLocation>
        <location evidence="1">Cell membrane</location>
        <topology evidence="1">Single-pass type II membrane protein</topology>
    </subcellularLocation>
    <subcellularLocation>
        <location evidence="3">Membrane</location>
        <topology evidence="3">Single-pass type II membrane protein</topology>
    </subcellularLocation>
</comment>
<keyword evidence="3" id="KW-0645">Protease</keyword>